<organism evidence="8 9">
    <name type="scientific">Halioxenophilus aromaticivorans</name>
    <dbReference type="NCBI Taxonomy" id="1306992"/>
    <lineage>
        <taxon>Bacteria</taxon>
        <taxon>Pseudomonadati</taxon>
        <taxon>Pseudomonadota</taxon>
        <taxon>Gammaproteobacteria</taxon>
        <taxon>Alteromonadales</taxon>
        <taxon>Alteromonadaceae</taxon>
        <taxon>Halioxenophilus</taxon>
    </lineage>
</organism>
<dbReference type="GO" id="GO:0015137">
    <property type="term" value="F:citrate transmembrane transporter activity"/>
    <property type="evidence" value="ECO:0007669"/>
    <property type="project" value="InterPro"/>
</dbReference>
<feature type="transmembrane region" description="Helical" evidence="6">
    <location>
        <begin position="176"/>
        <end position="195"/>
    </location>
</feature>
<accession>A0AAV3U3T7</accession>
<comment type="caution">
    <text evidence="8">The sequence shown here is derived from an EMBL/GenBank/DDBJ whole genome shotgun (WGS) entry which is preliminary data.</text>
</comment>
<dbReference type="RefSeq" id="WP_345422717.1">
    <property type="nucleotide sequence ID" value="NZ_AP031496.1"/>
</dbReference>
<keyword evidence="9" id="KW-1185">Reference proteome</keyword>
<keyword evidence="4 6" id="KW-1133">Transmembrane helix</keyword>
<evidence type="ECO:0000256" key="3">
    <source>
        <dbReference type="ARBA" id="ARBA00022692"/>
    </source>
</evidence>
<feature type="transmembrane region" description="Helical" evidence="6">
    <location>
        <begin position="297"/>
        <end position="314"/>
    </location>
</feature>
<dbReference type="GO" id="GO:0005886">
    <property type="term" value="C:plasma membrane"/>
    <property type="evidence" value="ECO:0007669"/>
    <property type="project" value="TreeGrafter"/>
</dbReference>
<evidence type="ECO:0000256" key="4">
    <source>
        <dbReference type="ARBA" id="ARBA00022989"/>
    </source>
</evidence>
<dbReference type="AlphaFoldDB" id="A0AAV3U3T7"/>
<sequence length="444" mass="46703">MALAGFVTIVLVLAAILSKKLSPLIAMVAIPVGAALLLGFGGQTNEFIVSGLVAIAPIAVMFIFAILFFGIMNDAKVFDPIVNSILRIVGTDPRKILPGTAILTAIVHLDGSGASTFLIAIPALKPLYEKLNIDLKLLACTAAMSAGVCNLLPWGGPTIRAASALNIPVLELYRPLIAVQASGFLFVLVTAYYLGKRAYRKQTLNLSAPANNNVCESKEAENNVVNDNMTKNTNTEFNKPQYFAANITLTLLVIGLMITGVLQPVVAFMCGVVAALLINYREIDSQAMCINNHAKTAISMAVILFAAGVFSGILKHSGMLAAMAQTGAEAMPSALSAQLPALLGFIAMPLSLLFDPDSFYFGILPVLAGIAAENNLPQAAVAQAALMGQMTTGFAVSPLTPATFLLVGLTGINLADHQRFTIPLLLITSWVMTLTAIVLGVFKA</sequence>
<evidence type="ECO:0000256" key="6">
    <source>
        <dbReference type="SAM" id="Phobius"/>
    </source>
</evidence>
<feature type="transmembrane region" description="Helical" evidence="6">
    <location>
        <begin position="135"/>
        <end position="156"/>
    </location>
</feature>
<dbReference type="Pfam" id="PF03600">
    <property type="entry name" value="CitMHS"/>
    <property type="match status" value="1"/>
</dbReference>
<name>A0AAV3U3T7_9ALTE</name>
<evidence type="ECO:0000313" key="9">
    <source>
        <dbReference type="Proteomes" id="UP001409585"/>
    </source>
</evidence>
<comment type="subcellular location">
    <subcellularLocation>
        <location evidence="1">Membrane</location>
        <topology evidence="1">Multi-pass membrane protein</topology>
    </subcellularLocation>
</comment>
<evidence type="ECO:0000256" key="1">
    <source>
        <dbReference type="ARBA" id="ARBA00004141"/>
    </source>
</evidence>
<dbReference type="Proteomes" id="UP001409585">
    <property type="component" value="Unassembled WGS sequence"/>
</dbReference>
<feature type="transmembrane region" description="Helical" evidence="6">
    <location>
        <begin position="394"/>
        <end position="414"/>
    </location>
</feature>
<evidence type="ECO:0000256" key="5">
    <source>
        <dbReference type="ARBA" id="ARBA00023136"/>
    </source>
</evidence>
<dbReference type="PANTHER" id="PTHR30354">
    <property type="entry name" value="GNT FAMILY GLUCONATE TRANSPORTER"/>
    <property type="match status" value="1"/>
</dbReference>
<evidence type="ECO:0000259" key="7">
    <source>
        <dbReference type="Pfam" id="PF03600"/>
    </source>
</evidence>
<proteinExistence type="predicted"/>
<dbReference type="NCBIfam" id="TIGR00784">
    <property type="entry name" value="citMHS"/>
    <property type="match status" value="1"/>
</dbReference>
<feature type="transmembrane region" description="Helical" evidence="6">
    <location>
        <begin position="335"/>
        <end position="354"/>
    </location>
</feature>
<feature type="transmembrane region" description="Helical" evidence="6">
    <location>
        <begin position="47"/>
        <end position="71"/>
    </location>
</feature>
<dbReference type="InterPro" id="IPR003474">
    <property type="entry name" value="Glcn_transporter"/>
</dbReference>
<feature type="transmembrane region" description="Helical" evidence="6">
    <location>
        <begin position="101"/>
        <end position="123"/>
    </location>
</feature>
<dbReference type="PANTHER" id="PTHR30354:SF26">
    <property type="entry name" value="TRANSPORTER, PUTATIVE-RELATED"/>
    <property type="match status" value="1"/>
</dbReference>
<feature type="transmembrane region" description="Helical" evidence="6">
    <location>
        <begin position="249"/>
        <end position="277"/>
    </location>
</feature>
<dbReference type="GO" id="GO:0015128">
    <property type="term" value="F:gluconate transmembrane transporter activity"/>
    <property type="evidence" value="ECO:0007669"/>
    <property type="project" value="InterPro"/>
</dbReference>
<gene>
    <name evidence="8" type="ORF">GCM10025791_25830</name>
</gene>
<reference evidence="9" key="1">
    <citation type="journal article" date="2019" name="Int. J. Syst. Evol. Microbiol.">
        <title>The Global Catalogue of Microorganisms (GCM) 10K type strain sequencing project: providing services to taxonomists for standard genome sequencing and annotation.</title>
        <authorList>
            <consortium name="The Broad Institute Genomics Platform"/>
            <consortium name="The Broad Institute Genome Sequencing Center for Infectious Disease"/>
            <person name="Wu L."/>
            <person name="Ma J."/>
        </authorList>
    </citation>
    <scope>NUCLEOTIDE SEQUENCE [LARGE SCALE GENOMIC DNA]</scope>
    <source>
        <strain evidence="9">JCM 19134</strain>
    </source>
</reference>
<evidence type="ECO:0000313" key="8">
    <source>
        <dbReference type="EMBL" id="GAA4945494.1"/>
    </source>
</evidence>
<evidence type="ECO:0000256" key="2">
    <source>
        <dbReference type="ARBA" id="ARBA00022448"/>
    </source>
</evidence>
<keyword evidence="3 6" id="KW-0812">Transmembrane</keyword>
<keyword evidence="2" id="KW-0813">Transport</keyword>
<protein>
    <submittedName>
        <fullName evidence="8">Citrate:proton symporter</fullName>
    </submittedName>
</protein>
<feature type="domain" description="Citrate transporter-like" evidence="7">
    <location>
        <begin position="16"/>
        <end position="382"/>
    </location>
</feature>
<dbReference type="InterPro" id="IPR004680">
    <property type="entry name" value="Cit_transptr-like_dom"/>
</dbReference>
<dbReference type="EMBL" id="BAABLX010000024">
    <property type="protein sequence ID" value="GAA4945494.1"/>
    <property type="molecule type" value="Genomic_DNA"/>
</dbReference>
<keyword evidence="5 6" id="KW-0472">Membrane</keyword>
<dbReference type="InterPro" id="IPR014738">
    <property type="entry name" value="Citrate_transporter"/>
</dbReference>
<feature type="transmembrane region" description="Helical" evidence="6">
    <location>
        <begin position="24"/>
        <end position="40"/>
    </location>
</feature>
<feature type="transmembrane region" description="Helical" evidence="6">
    <location>
        <begin position="420"/>
        <end position="442"/>
    </location>
</feature>